<keyword evidence="3" id="KW-1185">Reference proteome</keyword>
<sequence length="126" mass="14894">MDHFHISDHVKKIVQNYIGEIQLRFTVDNKTTAWQKLEKRKVTGCTISTIHTHYEYGYHHYGLRNDKFPTVVIAYTIREEQHGAIKNKTSRRRTKKSKSSRTQPPRSMDEVKLSRKKDHMGIVLED</sequence>
<feature type="compositionally biased region" description="Basic residues" evidence="1">
    <location>
        <begin position="88"/>
        <end position="99"/>
    </location>
</feature>
<dbReference type="Proteomes" id="UP000596742">
    <property type="component" value="Unassembled WGS sequence"/>
</dbReference>
<name>A0A8B6CGV5_MYTGA</name>
<organism evidence="2 3">
    <name type="scientific">Mytilus galloprovincialis</name>
    <name type="common">Mediterranean mussel</name>
    <dbReference type="NCBI Taxonomy" id="29158"/>
    <lineage>
        <taxon>Eukaryota</taxon>
        <taxon>Metazoa</taxon>
        <taxon>Spiralia</taxon>
        <taxon>Lophotrochozoa</taxon>
        <taxon>Mollusca</taxon>
        <taxon>Bivalvia</taxon>
        <taxon>Autobranchia</taxon>
        <taxon>Pteriomorphia</taxon>
        <taxon>Mytilida</taxon>
        <taxon>Mytiloidea</taxon>
        <taxon>Mytilidae</taxon>
        <taxon>Mytilinae</taxon>
        <taxon>Mytilus</taxon>
    </lineage>
</organism>
<reference evidence="2" key="1">
    <citation type="submission" date="2018-11" db="EMBL/GenBank/DDBJ databases">
        <authorList>
            <person name="Alioto T."/>
            <person name="Alioto T."/>
        </authorList>
    </citation>
    <scope>NUCLEOTIDE SEQUENCE</scope>
</reference>
<accession>A0A8B6CGV5</accession>
<gene>
    <name evidence="2" type="ORF">MGAL_10B004006</name>
</gene>
<dbReference type="EMBL" id="UYJE01001752">
    <property type="protein sequence ID" value="VDI04869.1"/>
    <property type="molecule type" value="Genomic_DNA"/>
</dbReference>
<protein>
    <submittedName>
        <fullName evidence="2">Uncharacterized protein</fullName>
    </submittedName>
</protein>
<dbReference type="OrthoDB" id="6080158at2759"/>
<feature type="region of interest" description="Disordered" evidence="1">
    <location>
        <begin position="83"/>
        <end position="126"/>
    </location>
</feature>
<evidence type="ECO:0000313" key="3">
    <source>
        <dbReference type="Proteomes" id="UP000596742"/>
    </source>
</evidence>
<proteinExistence type="predicted"/>
<dbReference type="AlphaFoldDB" id="A0A8B6CGV5"/>
<evidence type="ECO:0000256" key="1">
    <source>
        <dbReference type="SAM" id="MobiDB-lite"/>
    </source>
</evidence>
<comment type="caution">
    <text evidence="2">The sequence shown here is derived from an EMBL/GenBank/DDBJ whole genome shotgun (WGS) entry which is preliminary data.</text>
</comment>
<evidence type="ECO:0000313" key="2">
    <source>
        <dbReference type="EMBL" id="VDI04869.1"/>
    </source>
</evidence>